<evidence type="ECO:0000256" key="1">
    <source>
        <dbReference type="SAM" id="MobiDB-lite"/>
    </source>
</evidence>
<organism evidence="2">
    <name type="scientific">Nothobranchius kuhntae</name>
    <name type="common">Beira killifish</name>
    <dbReference type="NCBI Taxonomy" id="321403"/>
    <lineage>
        <taxon>Eukaryota</taxon>
        <taxon>Metazoa</taxon>
        <taxon>Chordata</taxon>
        <taxon>Craniata</taxon>
        <taxon>Vertebrata</taxon>
        <taxon>Euteleostomi</taxon>
        <taxon>Actinopterygii</taxon>
        <taxon>Neopterygii</taxon>
        <taxon>Teleostei</taxon>
        <taxon>Neoteleostei</taxon>
        <taxon>Acanthomorphata</taxon>
        <taxon>Ovalentaria</taxon>
        <taxon>Atherinomorphae</taxon>
        <taxon>Cyprinodontiformes</taxon>
        <taxon>Nothobranchiidae</taxon>
        <taxon>Nothobranchius</taxon>
    </lineage>
</organism>
<accession>A0A1A8J788</accession>
<sequence>PAPPPRLTVRTGIISFSPEPVGSVSAPLRDCPPHKNPAKPPGSPTNQPEGPGCGKSFPAASPGLRGICRFASWSALRTWSNAGSNLHSPGGSEVSHTTTTTPQPTQAVV</sequence>
<feature type="compositionally biased region" description="Low complexity" evidence="1">
    <location>
        <begin position="97"/>
        <end position="109"/>
    </location>
</feature>
<feature type="compositionally biased region" description="Pro residues" evidence="1">
    <location>
        <begin position="34"/>
        <end position="43"/>
    </location>
</feature>
<protein>
    <submittedName>
        <fullName evidence="2">Wiskott-Aldrich syndrome-like b</fullName>
    </submittedName>
</protein>
<feature type="region of interest" description="Disordered" evidence="1">
    <location>
        <begin position="1"/>
        <end position="58"/>
    </location>
</feature>
<proteinExistence type="predicted"/>
<reference evidence="2" key="1">
    <citation type="submission" date="2016-05" db="EMBL/GenBank/DDBJ databases">
        <authorList>
            <person name="Lavstsen T."/>
            <person name="Jespersen J.S."/>
        </authorList>
    </citation>
    <scope>NUCLEOTIDE SEQUENCE</scope>
    <source>
        <tissue evidence="2">Brain</tissue>
    </source>
</reference>
<feature type="region of interest" description="Disordered" evidence="1">
    <location>
        <begin position="80"/>
        <end position="109"/>
    </location>
</feature>
<dbReference type="EMBL" id="HAED01019105">
    <property type="protein sequence ID" value="SBR05550.1"/>
    <property type="molecule type" value="Transcribed_RNA"/>
</dbReference>
<evidence type="ECO:0000313" key="2">
    <source>
        <dbReference type="EMBL" id="SBR05550.1"/>
    </source>
</evidence>
<feature type="non-terminal residue" evidence="2">
    <location>
        <position position="1"/>
    </location>
</feature>
<reference evidence="2" key="2">
    <citation type="submission" date="2016-06" db="EMBL/GenBank/DDBJ databases">
        <title>The genome of a short-lived fish provides insights into sex chromosome evolution and the genetic control of aging.</title>
        <authorList>
            <person name="Reichwald K."/>
            <person name="Felder M."/>
            <person name="Petzold A."/>
            <person name="Koch P."/>
            <person name="Groth M."/>
            <person name="Platzer M."/>
        </authorList>
    </citation>
    <scope>NUCLEOTIDE SEQUENCE</scope>
    <source>
        <tissue evidence="2">Brain</tissue>
    </source>
</reference>
<gene>
    <name evidence="2" type="primary">WASLB</name>
</gene>
<dbReference type="AlphaFoldDB" id="A0A1A8J788"/>
<name>A0A1A8J788_NOTKU</name>